<dbReference type="PANTHER" id="PTHR34512">
    <property type="entry name" value="CELL SURFACE PROTEIN"/>
    <property type="match status" value="1"/>
</dbReference>
<evidence type="ECO:0000259" key="1">
    <source>
        <dbReference type="Pfam" id="PF13360"/>
    </source>
</evidence>
<sequence>MLATVAAPALAGCSLFDDDEKPILAGHRTNVLNTRNGLVVTKNDGTLTPISIPATTSVTEWPIAGRIPSHISANYAWGGLHKRWSQSIGHGNSEPDFLAFAALGSSGRGVIQAQPVLHEGRLFTVDAVGEVRAYSWPAMKELWHLNAKPRSVKSSNLGGGLGASGNTLYIVDGVSQTVAVDTATGNVKWRMTAGTPGRSAPTIANGRVFFGTIDEKLYALDANTGHELWSYSASQADTVMFGQPAPTVVDGIVLCGFGSGDLVALREESGEVVWSDTLGSANGQTSALDFSCVRSMPVVVAGTAYAMSVASVLVAIDMRSGRRLWERAVAGQSPLLSVNDWLFLLSMDEQVACVDRQTGQVRWITQLRRYRRVDASKDGVVWTGPVLAGGKLVCVSTLPENGIVTLDPLTGKILTIDKLPNATSVQPIVVDGQLLVLDDVGNLTSYG</sequence>
<dbReference type="InterPro" id="IPR011047">
    <property type="entry name" value="Quinoprotein_ADH-like_sf"/>
</dbReference>
<dbReference type="Proteomes" id="UP000321635">
    <property type="component" value="Unassembled WGS sequence"/>
</dbReference>
<dbReference type="InterPro" id="IPR018391">
    <property type="entry name" value="PQQ_b-propeller_rpt"/>
</dbReference>
<dbReference type="InterPro" id="IPR015943">
    <property type="entry name" value="WD40/YVTN_repeat-like_dom_sf"/>
</dbReference>
<reference evidence="2 3" key="1">
    <citation type="submission" date="2019-07" db="EMBL/GenBank/DDBJ databases">
        <title>Whole genome shotgun sequence of Acetobacter nitrogenifigens NBRC 105050.</title>
        <authorList>
            <person name="Hosoyama A."/>
            <person name="Uohara A."/>
            <person name="Ohji S."/>
            <person name="Ichikawa N."/>
        </authorList>
    </citation>
    <scope>NUCLEOTIDE SEQUENCE [LARGE SCALE GENOMIC DNA]</scope>
    <source>
        <strain evidence="2 3">NBRC 105050</strain>
    </source>
</reference>
<gene>
    <name evidence="2" type="ORF">ANI02nite_01200</name>
</gene>
<evidence type="ECO:0000313" key="2">
    <source>
        <dbReference type="EMBL" id="GEN58236.1"/>
    </source>
</evidence>
<comment type="caution">
    <text evidence="2">The sequence shown here is derived from an EMBL/GenBank/DDBJ whole genome shotgun (WGS) entry which is preliminary data.</text>
</comment>
<proteinExistence type="predicted"/>
<dbReference type="STRING" id="1120919.GCA_000429165_00126"/>
<evidence type="ECO:0000313" key="3">
    <source>
        <dbReference type="Proteomes" id="UP000321635"/>
    </source>
</evidence>
<keyword evidence="3" id="KW-1185">Reference proteome</keyword>
<dbReference type="EMBL" id="BJYF01000001">
    <property type="protein sequence ID" value="GEN58236.1"/>
    <property type="molecule type" value="Genomic_DNA"/>
</dbReference>
<accession>A0A511X5M6</accession>
<name>A0A511X5M6_9PROT</name>
<dbReference type="InterPro" id="IPR002372">
    <property type="entry name" value="PQQ_rpt_dom"/>
</dbReference>
<dbReference type="AlphaFoldDB" id="A0A511X5M6"/>
<organism evidence="2 3">
    <name type="scientific">Acetobacter nitrogenifigens DSM 23921 = NBRC 105050</name>
    <dbReference type="NCBI Taxonomy" id="1120919"/>
    <lineage>
        <taxon>Bacteria</taxon>
        <taxon>Pseudomonadati</taxon>
        <taxon>Pseudomonadota</taxon>
        <taxon>Alphaproteobacteria</taxon>
        <taxon>Acetobacterales</taxon>
        <taxon>Acetobacteraceae</taxon>
        <taxon>Acetobacter</taxon>
    </lineage>
</organism>
<dbReference type="Gene3D" id="2.130.10.10">
    <property type="entry name" value="YVTN repeat-like/Quinoprotein amine dehydrogenase"/>
    <property type="match status" value="1"/>
</dbReference>
<feature type="domain" description="Pyrrolo-quinoline quinone repeat" evidence="1">
    <location>
        <begin position="129"/>
        <end position="365"/>
    </location>
</feature>
<dbReference type="PANTHER" id="PTHR34512:SF30">
    <property type="entry name" value="OUTER MEMBRANE PROTEIN ASSEMBLY FACTOR BAMB"/>
    <property type="match status" value="1"/>
</dbReference>
<dbReference type="SUPFAM" id="SSF50998">
    <property type="entry name" value="Quinoprotein alcohol dehydrogenase-like"/>
    <property type="match status" value="1"/>
</dbReference>
<dbReference type="SMART" id="SM00564">
    <property type="entry name" value="PQQ"/>
    <property type="match status" value="5"/>
</dbReference>
<dbReference type="Pfam" id="PF13360">
    <property type="entry name" value="PQQ_2"/>
    <property type="match status" value="1"/>
</dbReference>
<protein>
    <submittedName>
        <fullName evidence="2">Pyrrolo-quinoline quinone</fullName>
    </submittedName>
</protein>